<evidence type="ECO:0000259" key="5">
    <source>
        <dbReference type="PROSITE" id="PS50865"/>
    </source>
</evidence>
<evidence type="ECO:0000313" key="7">
    <source>
        <dbReference type="Proteomes" id="UP001186944"/>
    </source>
</evidence>
<dbReference type="SUPFAM" id="SSF51126">
    <property type="entry name" value="Pectin lyase-like"/>
    <property type="match status" value="1"/>
</dbReference>
<dbReference type="Proteomes" id="UP001186944">
    <property type="component" value="Unassembled WGS sequence"/>
</dbReference>
<dbReference type="SUPFAM" id="SSF144232">
    <property type="entry name" value="HIT/MYND zinc finger-like"/>
    <property type="match status" value="1"/>
</dbReference>
<dbReference type="EMBL" id="VSWD01000010">
    <property type="protein sequence ID" value="KAK3090459.1"/>
    <property type="molecule type" value="Genomic_DNA"/>
</dbReference>
<evidence type="ECO:0000256" key="2">
    <source>
        <dbReference type="ARBA" id="ARBA00022771"/>
    </source>
</evidence>
<sequence length="343" mass="39315">MSYLGTVVKVFFVTRIQTQESSTTLYTITDLVEYLLMEGSYELVSNQIYENWCWGVMCKTRSSCSFINNDIFENKCGGVNIGWNYSATVYIDGNTIRDHCGPALHVINIPTTKNHTQEEMEMMGKPKDENDIYTSLPVVTDRNIIRDNDKVFLHPSKKAESISVCFYCHKTATNLKLCSKCKKALYCSKECQKRDFTKHKHVCRILLGSYTVPIQMKDVSDTSEANNIHGNVTLTQRSFNPQLSGIMEGPKPDRKSSKEFIVKIQSGYEYYSRGSKKTLTLYDRSTDLDIQFENAFLYHLILECGQLGTNMLTSKKIFCWAYFEEGGSVLRIRTDTLAPYQTW</sequence>
<dbReference type="InterPro" id="IPR011050">
    <property type="entry name" value="Pectin_lyase_fold/virulence"/>
</dbReference>
<evidence type="ECO:0000256" key="3">
    <source>
        <dbReference type="ARBA" id="ARBA00022833"/>
    </source>
</evidence>
<dbReference type="InterPro" id="IPR002893">
    <property type="entry name" value="Znf_MYND"/>
</dbReference>
<dbReference type="GO" id="GO:0008270">
    <property type="term" value="F:zinc ion binding"/>
    <property type="evidence" value="ECO:0007669"/>
    <property type="project" value="UniProtKB-KW"/>
</dbReference>
<name>A0AA89BTM2_PINIB</name>
<evidence type="ECO:0000313" key="6">
    <source>
        <dbReference type="EMBL" id="KAK3090459.1"/>
    </source>
</evidence>
<organism evidence="6 7">
    <name type="scientific">Pinctada imbricata</name>
    <name type="common">Atlantic pearl-oyster</name>
    <name type="synonym">Pinctada martensii</name>
    <dbReference type="NCBI Taxonomy" id="66713"/>
    <lineage>
        <taxon>Eukaryota</taxon>
        <taxon>Metazoa</taxon>
        <taxon>Spiralia</taxon>
        <taxon>Lophotrochozoa</taxon>
        <taxon>Mollusca</taxon>
        <taxon>Bivalvia</taxon>
        <taxon>Autobranchia</taxon>
        <taxon>Pteriomorphia</taxon>
        <taxon>Pterioida</taxon>
        <taxon>Pterioidea</taxon>
        <taxon>Pteriidae</taxon>
        <taxon>Pinctada</taxon>
    </lineage>
</organism>
<keyword evidence="2 4" id="KW-0863">Zinc-finger</keyword>
<reference evidence="6" key="1">
    <citation type="submission" date="2019-08" db="EMBL/GenBank/DDBJ databases">
        <title>The improved chromosome-level genome for the pearl oyster Pinctada fucata martensii using PacBio sequencing and Hi-C.</title>
        <authorList>
            <person name="Zheng Z."/>
        </authorList>
    </citation>
    <scope>NUCLEOTIDE SEQUENCE</scope>
    <source>
        <strain evidence="6">ZZ-2019</strain>
        <tissue evidence="6">Adductor muscle</tissue>
    </source>
</reference>
<protein>
    <recommendedName>
        <fullName evidence="5">MYND-type domain-containing protein</fullName>
    </recommendedName>
</protein>
<accession>A0AA89BTM2</accession>
<dbReference type="Gene3D" id="2.160.20.10">
    <property type="entry name" value="Single-stranded right-handed beta-helix, Pectin lyase-like"/>
    <property type="match status" value="1"/>
</dbReference>
<gene>
    <name evidence="6" type="ORF">FSP39_012031</name>
</gene>
<keyword evidence="3" id="KW-0862">Zinc</keyword>
<comment type="caution">
    <text evidence="6">The sequence shown here is derived from an EMBL/GenBank/DDBJ whole genome shotgun (WGS) entry which is preliminary data.</text>
</comment>
<evidence type="ECO:0000256" key="1">
    <source>
        <dbReference type="ARBA" id="ARBA00022723"/>
    </source>
</evidence>
<keyword evidence="7" id="KW-1185">Reference proteome</keyword>
<proteinExistence type="predicted"/>
<dbReference type="Gene3D" id="6.10.140.2220">
    <property type="match status" value="1"/>
</dbReference>
<dbReference type="PROSITE" id="PS50865">
    <property type="entry name" value="ZF_MYND_2"/>
    <property type="match status" value="1"/>
</dbReference>
<dbReference type="Pfam" id="PF01753">
    <property type="entry name" value="zf-MYND"/>
    <property type="match status" value="1"/>
</dbReference>
<keyword evidence="1" id="KW-0479">Metal-binding</keyword>
<dbReference type="InterPro" id="IPR012334">
    <property type="entry name" value="Pectin_lyas_fold"/>
</dbReference>
<dbReference type="AlphaFoldDB" id="A0AA89BTM2"/>
<evidence type="ECO:0000256" key="4">
    <source>
        <dbReference type="PROSITE-ProRule" id="PRU00134"/>
    </source>
</evidence>
<feature type="domain" description="MYND-type" evidence="5">
    <location>
        <begin position="165"/>
        <end position="203"/>
    </location>
</feature>
<dbReference type="PROSITE" id="PS01360">
    <property type="entry name" value="ZF_MYND_1"/>
    <property type="match status" value="1"/>
</dbReference>